<dbReference type="AlphaFoldDB" id="A0A3L9Z856"/>
<reference evidence="1 2" key="1">
    <citation type="submission" date="2018-10" db="EMBL/GenBank/DDBJ databases">
        <title>Genomic Encyclopedia of Archaeal and Bacterial Type Strains, Phase II (KMG-II): from individual species to whole genera.</title>
        <authorList>
            <person name="Goeker M."/>
        </authorList>
    </citation>
    <scope>NUCLEOTIDE SEQUENCE [LARGE SCALE GENOMIC DNA]</scope>
    <source>
        <strain evidence="1 2">DSM 23424</strain>
    </source>
</reference>
<gene>
    <name evidence="1" type="ORF">BXY75_0032</name>
</gene>
<protein>
    <submittedName>
        <fullName evidence="1">Uncharacterized protein</fullName>
    </submittedName>
</protein>
<evidence type="ECO:0000313" key="1">
    <source>
        <dbReference type="EMBL" id="RMA67679.1"/>
    </source>
</evidence>
<dbReference type="Proteomes" id="UP000271339">
    <property type="component" value="Unassembled WGS sequence"/>
</dbReference>
<name>A0A3L9Z856_9FLAO</name>
<dbReference type="RefSeq" id="WP_121905687.1">
    <property type="nucleotide sequence ID" value="NZ_REFC01000002.1"/>
</dbReference>
<sequence>MSKTFEDLGLKFDFDNSCVTCKDGSCHAMVTSKKDGKEYSVHISTDKELNEFEIFASQSSSTFSGLEVHETFTDENEAVEFLCRTFENFKCF</sequence>
<accession>A0A3L9Z856</accession>
<dbReference type="EMBL" id="REFC01000002">
    <property type="protein sequence ID" value="RMA67679.1"/>
    <property type="molecule type" value="Genomic_DNA"/>
</dbReference>
<evidence type="ECO:0000313" key="2">
    <source>
        <dbReference type="Proteomes" id="UP000271339"/>
    </source>
</evidence>
<keyword evidence="2" id="KW-1185">Reference proteome</keyword>
<organism evidence="1 2">
    <name type="scientific">Ulvibacter antarcticus</name>
    <dbReference type="NCBI Taxonomy" id="442714"/>
    <lineage>
        <taxon>Bacteria</taxon>
        <taxon>Pseudomonadati</taxon>
        <taxon>Bacteroidota</taxon>
        <taxon>Flavobacteriia</taxon>
        <taxon>Flavobacteriales</taxon>
        <taxon>Flavobacteriaceae</taxon>
        <taxon>Ulvibacter</taxon>
    </lineage>
</organism>
<comment type="caution">
    <text evidence="1">The sequence shown here is derived from an EMBL/GenBank/DDBJ whole genome shotgun (WGS) entry which is preliminary data.</text>
</comment>
<proteinExistence type="predicted"/>